<dbReference type="OrthoDB" id="9815709at2"/>
<dbReference type="Gene3D" id="3.30.160.20">
    <property type="match status" value="1"/>
</dbReference>
<evidence type="ECO:0000256" key="2">
    <source>
        <dbReference type="SAM" id="MobiDB-lite"/>
    </source>
</evidence>
<sequence length="190" mass="20548">MKCISPRSSRRAPYNAVLVPPSGFLSDFLSDFLSGFLSDYLSNLAAEGVADVSIVEPAVSPQLVPAEVELSAIRAQGPGGQNVNKVSCAVHLRFDIGASSLPDAIKERLLALADQRITRHGVLVLKAQQSRSLEQNKEDALRRLQELIDSVAVVAAVRRPTRPTRSSQRKRLDGKASHGQTKALRAKISD</sequence>
<feature type="domain" description="Prokaryotic-type class I peptide chain release factors" evidence="3">
    <location>
        <begin position="62"/>
        <end position="185"/>
    </location>
</feature>
<keyword evidence="4" id="KW-0378">Hydrolase</keyword>
<dbReference type="GO" id="GO:0072344">
    <property type="term" value="P:rescue of stalled ribosome"/>
    <property type="evidence" value="ECO:0007669"/>
    <property type="project" value="TreeGrafter"/>
</dbReference>
<comment type="similarity">
    <text evidence="1">Belongs to the prokaryotic/mitochondrial release factor family.</text>
</comment>
<dbReference type="PANTHER" id="PTHR47814">
    <property type="entry name" value="PEPTIDYL-TRNA HYDROLASE ARFB"/>
    <property type="match status" value="1"/>
</dbReference>
<name>A0A2U2I5N1_9BURK</name>
<evidence type="ECO:0000313" key="4">
    <source>
        <dbReference type="EMBL" id="PWF55066.1"/>
    </source>
</evidence>
<dbReference type="Pfam" id="PF00472">
    <property type="entry name" value="RF-1"/>
    <property type="match status" value="1"/>
</dbReference>
<feature type="region of interest" description="Disordered" evidence="2">
    <location>
        <begin position="159"/>
        <end position="190"/>
    </location>
</feature>
<dbReference type="PANTHER" id="PTHR47814:SF1">
    <property type="entry name" value="PEPTIDYL-TRNA HYDROLASE ARFB"/>
    <property type="match status" value="1"/>
</dbReference>
<evidence type="ECO:0000256" key="1">
    <source>
        <dbReference type="ARBA" id="ARBA00010835"/>
    </source>
</evidence>
<dbReference type="GO" id="GO:0003747">
    <property type="term" value="F:translation release factor activity"/>
    <property type="evidence" value="ECO:0007669"/>
    <property type="project" value="InterPro"/>
</dbReference>
<proteinExistence type="inferred from homology"/>
<dbReference type="InterPro" id="IPR045853">
    <property type="entry name" value="Pep_chain_release_fac_I_sf"/>
</dbReference>
<gene>
    <name evidence="4" type="ORF">C7C56_003945</name>
</gene>
<comment type="caution">
    <text evidence="4">The sequence shown here is derived from an EMBL/GenBank/DDBJ whole genome shotgun (WGS) entry which is preliminary data.</text>
</comment>
<dbReference type="SUPFAM" id="SSF75620">
    <property type="entry name" value="Release factor"/>
    <property type="match status" value="1"/>
</dbReference>
<accession>A0A2U2I5N1</accession>
<dbReference type="InterPro" id="IPR000352">
    <property type="entry name" value="Pep_chain_release_fac_I"/>
</dbReference>
<evidence type="ECO:0000259" key="3">
    <source>
        <dbReference type="Pfam" id="PF00472"/>
    </source>
</evidence>
<organism evidence="4 5">
    <name type="scientific">Massilia glaciei</name>
    <dbReference type="NCBI Taxonomy" id="1524097"/>
    <lineage>
        <taxon>Bacteria</taxon>
        <taxon>Pseudomonadati</taxon>
        <taxon>Pseudomonadota</taxon>
        <taxon>Betaproteobacteria</taxon>
        <taxon>Burkholderiales</taxon>
        <taxon>Oxalobacteraceae</taxon>
        <taxon>Telluria group</taxon>
        <taxon>Massilia</taxon>
    </lineage>
</organism>
<protein>
    <submittedName>
        <fullName evidence="4">Aminoacyl-tRNA hydrolase</fullName>
    </submittedName>
</protein>
<dbReference type="NCBIfam" id="NF006718">
    <property type="entry name" value="PRK09256.1"/>
    <property type="match status" value="1"/>
</dbReference>
<dbReference type="AlphaFoldDB" id="A0A2U2I5N1"/>
<dbReference type="GO" id="GO:0043022">
    <property type="term" value="F:ribosome binding"/>
    <property type="evidence" value="ECO:0007669"/>
    <property type="project" value="TreeGrafter"/>
</dbReference>
<dbReference type="EMBL" id="PXWF02000050">
    <property type="protein sequence ID" value="PWF55066.1"/>
    <property type="molecule type" value="Genomic_DNA"/>
</dbReference>
<keyword evidence="5" id="KW-1185">Reference proteome</keyword>
<dbReference type="Proteomes" id="UP000241421">
    <property type="component" value="Unassembled WGS sequence"/>
</dbReference>
<reference evidence="4 5" key="1">
    <citation type="submission" date="2018-04" db="EMBL/GenBank/DDBJ databases">
        <title>Massilia violaceinigra sp. nov., a novel purple-pigmented bacterium isolated from Tianshan glacier, Xinjiang, China.</title>
        <authorList>
            <person name="Wang H."/>
        </authorList>
    </citation>
    <scope>NUCLEOTIDE SEQUENCE [LARGE SCALE GENOMIC DNA]</scope>
    <source>
        <strain evidence="4 5">B448-2</strain>
    </source>
</reference>
<evidence type="ECO:0000313" key="5">
    <source>
        <dbReference type="Proteomes" id="UP000241421"/>
    </source>
</evidence>
<dbReference type="GO" id="GO:0004045">
    <property type="term" value="F:peptidyl-tRNA hydrolase activity"/>
    <property type="evidence" value="ECO:0007669"/>
    <property type="project" value="TreeGrafter"/>
</dbReference>